<proteinExistence type="inferred from homology"/>
<keyword evidence="7 9" id="KW-0472">Membrane</keyword>
<dbReference type="EMBL" id="JBHSHL010000050">
    <property type="protein sequence ID" value="MFC4805428.1"/>
    <property type="molecule type" value="Genomic_DNA"/>
</dbReference>
<feature type="domain" description="Na+/H+ antiporter NhaC-like C-terminal" evidence="10">
    <location>
        <begin position="163"/>
        <end position="430"/>
    </location>
</feature>
<feature type="transmembrane region" description="Helical" evidence="9">
    <location>
        <begin position="194"/>
        <end position="217"/>
    </location>
</feature>
<evidence type="ECO:0000256" key="9">
    <source>
        <dbReference type="SAM" id="Phobius"/>
    </source>
</evidence>
<accession>A0ABV9QN94</accession>
<evidence type="ECO:0000313" key="11">
    <source>
        <dbReference type="EMBL" id="MFC4805428.1"/>
    </source>
</evidence>
<evidence type="ECO:0000259" key="10">
    <source>
        <dbReference type="Pfam" id="PF03553"/>
    </source>
</evidence>
<feature type="transmembrane region" description="Helical" evidence="9">
    <location>
        <begin position="78"/>
        <end position="101"/>
    </location>
</feature>
<keyword evidence="12" id="KW-1185">Reference proteome</keyword>
<evidence type="ECO:0000256" key="4">
    <source>
        <dbReference type="ARBA" id="ARBA00022475"/>
    </source>
</evidence>
<comment type="subcellular location">
    <subcellularLocation>
        <location evidence="1">Cell membrane</location>
        <topology evidence="1">Multi-pass membrane protein</topology>
    </subcellularLocation>
</comment>
<name>A0ABV9QN94_9FIRM</name>
<evidence type="ECO:0000256" key="3">
    <source>
        <dbReference type="ARBA" id="ARBA00022449"/>
    </source>
</evidence>
<dbReference type="RefSeq" id="WP_379788989.1">
    <property type="nucleotide sequence ID" value="NZ_JBHSHL010000050.1"/>
</dbReference>
<dbReference type="Pfam" id="PF03553">
    <property type="entry name" value="Na_H_antiporter"/>
    <property type="match status" value="1"/>
</dbReference>
<evidence type="ECO:0000256" key="1">
    <source>
        <dbReference type="ARBA" id="ARBA00004651"/>
    </source>
</evidence>
<keyword evidence="2" id="KW-0813">Transport</keyword>
<evidence type="ECO:0000256" key="2">
    <source>
        <dbReference type="ARBA" id="ARBA00022448"/>
    </source>
</evidence>
<reference evidence="12" key="1">
    <citation type="journal article" date="2019" name="Int. J. Syst. Evol. Microbiol.">
        <title>The Global Catalogue of Microorganisms (GCM) 10K type strain sequencing project: providing services to taxonomists for standard genome sequencing and annotation.</title>
        <authorList>
            <consortium name="The Broad Institute Genomics Platform"/>
            <consortium name="The Broad Institute Genome Sequencing Center for Infectious Disease"/>
            <person name="Wu L."/>
            <person name="Ma J."/>
        </authorList>
    </citation>
    <scope>NUCLEOTIDE SEQUENCE [LARGE SCALE GENOMIC DNA]</scope>
    <source>
        <strain evidence="12">CCUG 46385</strain>
    </source>
</reference>
<dbReference type="PANTHER" id="PTHR33451:SF3">
    <property type="entry name" value="MALATE-2H(+)_NA(+)-LACTATE ANTIPORTER"/>
    <property type="match status" value="1"/>
</dbReference>
<organism evidence="11 12">
    <name type="scientific">Filifactor villosus</name>
    <dbReference type="NCBI Taxonomy" id="29374"/>
    <lineage>
        <taxon>Bacteria</taxon>
        <taxon>Bacillati</taxon>
        <taxon>Bacillota</taxon>
        <taxon>Clostridia</taxon>
        <taxon>Peptostreptococcales</taxon>
        <taxon>Filifactoraceae</taxon>
        <taxon>Filifactor</taxon>
    </lineage>
</organism>
<evidence type="ECO:0000256" key="7">
    <source>
        <dbReference type="ARBA" id="ARBA00023136"/>
    </source>
</evidence>
<sequence>MSDQTKKVRKANLSEALISFFGLILIMAIGIMKFHVDPHVPMFLGVIVAACVSLYIGYTWEQIEESMIHGITQALQSVLILAIIGILIGVWMVSGVVPSMIYYGLNILSPKIFLPATMIICSITSLATGTSWGTAGTMGIALMGIAQGLGIPAPITAGAVLSGAYFGDKMSPLSDTTNLAPAMAGTDVFTHVKFMLKATVATYVITIVAFTVIGLRYGSGEAELSSILELQQAIADQFKVSPLLLLPPIVVIVTIAKKMPAIPGITIGILIAGLMSPIFQGADGGFGALLDCGMNGYVSETGNEAVDALLSKGGLMNMMFSISMTIIAMMFGGIVEMTGQMEVIVNNILKLVKSDAGLVVATEATCILSNATMPEQYISIVVPGRMYAKAYQERGLHPKTLSNALESAGTVSGALIPWNTCGVFMSETLGLPVYGKIDTKGLYGPAGQYVPGYAPWAIFNYLMIIMTAVMAFMGITIAKMTEEEKKILAETGRVS</sequence>
<evidence type="ECO:0000313" key="12">
    <source>
        <dbReference type="Proteomes" id="UP001595916"/>
    </source>
</evidence>
<feature type="transmembrane region" description="Helical" evidence="9">
    <location>
        <begin position="261"/>
        <end position="279"/>
    </location>
</feature>
<comment type="caution">
    <text evidence="11">The sequence shown here is derived from an EMBL/GenBank/DDBJ whole genome shotgun (WGS) entry which is preliminary data.</text>
</comment>
<feature type="transmembrane region" description="Helical" evidence="9">
    <location>
        <begin position="40"/>
        <end position="58"/>
    </location>
</feature>
<keyword evidence="3" id="KW-0050">Antiport</keyword>
<dbReference type="Proteomes" id="UP001595916">
    <property type="component" value="Unassembled WGS sequence"/>
</dbReference>
<keyword evidence="4" id="KW-1003">Cell membrane</keyword>
<dbReference type="InterPro" id="IPR018461">
    <property type="entry name" value="Na/H_Antiport_NhaC-like_C"/>
</dbReference>
<feature type="transmembrane region" description="Helical" evidence="9">
    <location>
        <begin position="315"/>
        <end position="335"/>
    </location>
</feature>
<dbReference type="InterPro" id="IPR052180">
    <property type="entry name" value="NhaC_Na-H+_Antiporter"/>
</dbReference>
<feature type="transmembrane region" description="Helical" evidence="9">
    <location>
        <begin position="12"/>
        <end position="34"/>
    </location>
</feature>
<protein>
    <submittedName>
        <fullName evidence="11">Na+/H+ antiporter NhaC</fullName>
    </submittedName>
</protein>
<dbReference type="NCBIfam" id="TIGR00931">
    <property type="entry name" value="antiport_nhaC"/>
    <property type="match status" value="1"/>
</dbReference>
<comment type="similarity">
    <text evidence="8">Belongs to the NhaC Na(+)/H(+) (TC 2.A.35) antiporter family.</text>
</comment>
<keyword evidence="6 9" id="KW-1133">Transmembrane helix</keyword>
<feature type="transmembrane region" description="Helical" evidence="9">
    <location>
        <begin position="113"/>
        <end position="133"/>
    </location>
</feature>
<evidence type="ECO:0000256" key="6">
    <source>
        <dbReference type="ARBA" id="ARBA00022989"/>
    </source>
</evidence>
<evidence type="ECO:0000256" key="5">
    <source>
        <dbReference type="ARBA" id="ARBA00022692"/>
    </source>
</evidence>
<feature type="transmembrane region" description="Helical" evidence="9">
    <location>
        <begin position="140"/>
        <end position="166"/>
    </location>
</feature>
<feature type="transmembrane region" description="Helical" evidence="9">
    <location>
        <begin position="458"/>
        <end position="478"/>
    </location>
</feature>
<evidence type="ECO:0000256" key="8">
    <source>
        <dbReference type="ARBA" id="ARBA00038435"/>
    </source>
</evidence>
<dbReference type="PANTHER" id="PTHR33451">
    <property type="entry name" value="MALATE-2H(+)/NA(+)-LACTATE ANTIPORTER"/>
    <property type="match status" value="1"/>
</dbReference>
<keyword evidence="5 9" id="KW-0812">Transmembrane</keyword>
<dbReference type="InterPro" id="IPR004770">
    <property type="entry name" value="Na/H_antiport_NhaC"/>
</dbReference>
<gene>
    <name evidence="11" type="primary">nhaC</name>
    <name evidence="11" type="ORF">ACFO4R_10085</name>
</gene>